<keyword evidence="1" id="KW-0472">Membrane</keyword>
<evidence type="ECO:0000256" key="1">
    <source>
        <dbReference type="SAM" id="Phobius"/>
    </source>
</evidence>
<keyword evidence="1" id="KW-0812">Transmembrane</keyword>
<feature type="transmembrane region" description="Helical" evidence="1">
    <location>
        <begin position="7"/>
        <end position="27"/>
    </location>
</feature>
<feature type="transmembrane region" description="Helical" evidence="1">
    <location>
        <begin position="112"/>
        <end position="130"/>
    </location>
</feature>
<dbReference type="Proteomes" id="UP000827092">
    <property type="component" value="Unassembled WGS sequence"/>
</dbReference>
<reference evidence="2 3" key="1">
    <citation type="journal article" date="2022" name="Nat. Ecol. Evol.">
        <title>A masculinizing supergene underlies an exaggerated male reproductive morph in a spider.</title>
        <authorList>
            <person name="Hendrickx F."/>
            <person name="De Corte Z."/>
            <person name="Sonet G."/>
            <person name="Van Belleghem S.M."/>
            <person name="Kostlbacher S."/>
            <person name="Vangestel C."/>
        </authorList>
    </citation>
    <scope>NUCLEOTIDE SEQUENCE [LARGE SCALE GENOMIC DNA]</scope>
    <source>
        <strain evidence="2">W744_W776</strain>
    </source>
</reference>
<gene>
    <name evidence="2" type="ORF">JTE90_002651</name>
</gene>
<comment type="caution">
    <text evidence="2">The sequence shown here is derived from an EMBL/GenBank/DDBJ whole genome shotgun (WGS) entry which is preliminary data.</text>
</comment>
<organism evidence="2 3">
    <name type="scientific">Oedothorax gibbosus</name>
    <dbReference type="NCBI Taxonomy" id="931172"/>
    <lineage>
        <taxon>Eukaryota</taxon>
        <taxon>Metazoa</taxon>
        <taxon>Ecdysozoa</taxon>
        <taxon>Arthropoda</taxon>
        <taxon>Chelicerata</taxon>
        <taxon>Arachnida</taxon>
        <taxon>Araneae</taxon>
        <taxon>Araneomorphae</taxon>
        <taxon>Entelegynae</taxon>
        <taxon>Araneoidea</taxon>
        <taxon>Linyphiidae</taxon>
        <taxon>Erigoninae</taxon>
        <taxon>Oedothorax</taxon>
    </lineage>
</organism>
<keyword evidence="3" id="KW-1185">Reference proteome</keyword>
<feature type="transmembrane region" description="Helical" evidence="1">
    <location>
        <begin position="33"/>
        <end position="56"/>
    </location>
</feature>
<dbReference type="AlphaFoldDB" id="A0AAV6UCW4"/>
<accession>A0AAV6UCW4</accession>
<protein>
    <recommendedName>
        <fullName evidence="4">Gustatory receptor</fullName>
    </recommendedName>
</protein>
<dbReference type="EMBL" id="JAFNEN010000474">
    <property type="protein sequence ID" value="KAG8182220.1"/>
    <property type="molecule type" value="Genomic_DNA"/>
</dbReference>
<evidence type="ECO:0000313" key="2">
    <source>
        <dbReference type="EMBL" id="KAG8182220.1"/>
    </source>
</evidence>
<sequence>MISFMICMSSFLTTCSVVGFFAIYSVLEMNYLMTIDILFSGILSTATLASIIWMAGQVPIETAAFREAFLSKIERRVCLGIAPDIAGLDRLLSCDADFVLTGGNIVRFQRSLILTIVGTVLTYTFLLITSNSTQ</sequence>
<name>A0AAV6UCW4_9ARAC</name>
<evidence type="ECO:0000313" key="3">
    <source>
        <dbReference type="Proteomes" id="UP000827092"/>
    </source>
</evidence>
<keyword evidence="1" id="KW-1133">Transmembrane helix</keyword>
<proteinExistence type="predicted"/>
<evidence type="ECO:0008006" key="4">
    <source>
        <dbReference type="Google" id="ProtNLM"/>
    </source>
</evidence>